<dbReference type="EMBL" id="JBHSJC010000003">
    <property type="protein sequence ID" value="MFC4830603.1"/>
    <property type="molecule type" value="Genomic_DNA"/>
</dbReference>
<evidence type="ECO:0008006" key="4">
    <source>
        <dbReference type="Google" id="ProtNLM"/>
    </source>
</evidence>
<keyword evidence="3" id="KW-1185">Reference proteome</keyword>
<keyword evidence="1" id="KW-1133">Transmembrane helix</keyword>
<evidence type="ECO:0000313" key="2">
    <source>
        <dbReference type="EMBL" id="MFC4830603.1"/>
    </source>
</evidence>
<feature type="transmembrane region" description="Helical" evidence="1">
    <location>
        <begin position="57"/>
        <end position="78"/>
    </location>
</feature>
<evidence type="ECO:0000256" key="1">
    <source>
        <dbReference type="SAM" id="Phobius"/>
    </source>
</evidence>
<proteinExistence type="predicted"/>
<reference evidence="3" key="1">
    <citation type="journal article" date="2019" name="Int. J. Syst. Evol. Microbiol.">
        <title>The Global Catalogue of Microorganisms (GCM) 10K type strain sequencing project: providing services to taxonomists for standard genome sequencing and annotation.</title>
        <authorList>
            <consortium name="The Broad Institute Genomics Platform"/>
            <consortium name="The Broad Institute Genome Sequencing Center for Infectious Disease"/>
            <person name="Wu L."/>
            <person name="Ma J."/>
        </authorList>
    </citation>
    <scope>NUCLEOTIDE SEQUENCE [LARGE SCALE GENOMIC DNA]</scope>
    <source>
        <strain evidence="3">CGMCC 1.12192</strain>
    </source>
</reference>
<dbReference type="RefSeq" id="WP_239562772.1">
    <property type="nucleotide sequence ID" value="NZ_JAFBBW010000001.1"/>
</dbReference>
<protein>
    <recommendedName>
        <fullName evidence="4">Integral membrane protein</fullName>
    </recommendedName>
</protein>
<keyword evidence="1" id="KW-0812">Transmembrane</keyword>
<organism evidence="2 3">
    <name type="scientific">Agromyces aurantiacus</name>
    <dbReference type="NCBI Taxonomy" id="165814"/>
    <lineage>
        <taxon>Bacteria</taxon>
        <taxon>Bacillati</taxon>
        <taxon>Actinomycetota</taxon>
        <taxon>Actinomycetes</taxon>
        <taxon>Micrococcales</taxon>
        <taxon>Microbacteriaceae</taxon>
        <taxon>Agromyces</taxon>
    </lineage>
</organism>
<dbReference type="Proteomes" id="UP001595960">
    <property type="component" value="Unassembled WGS sequence"/>
</dbReference>
<gene>
    <name evidence="2" type="ORF">ACFPER_17550</name>
</gene>
<name>A0ABV9RA58_9MICO</name>
<comment type="caution">
    <text evidence="2">The sequence shown here is derived from an EMBL/GenBank/DDBJ whole genome shotgun (WGS) entry which is preliminary data.</text>
</comment>
<evidence type="ECO:0000313" key="3">
    <source>
        <dbReference type="Proteomes" id="UP001595960"/>
    </source>
</evidence>
<sequence length="101" mass="10606">MELLFVTLGGAILGLGARYALPRRHTYGVVLVPAIGAAVAAVAWVALTWLGLAWDGGWIWAISLVVAGLAAAGTALLIGPRRERDDADTFARLAKFGLAHR</sequence>
<feature type="transmembrane region" description="Helical" evidence="1">
    <location>
        <begin position="30"/>
        <end position="50"/>
    </location>
</feature>
<keyword evidence="1" id="KW-0472">Membrane</keyword>
<accession>A0ABV9RA58</accession>